<gene>
    <name evidence="5" type="ORF">STA_A00280</name>
</gene>
<dbReference type="Pfam" id="PF13439">
    <property type="entry name" value="Glyco_transf_4"/>
    <property type="match status" value="1"/>
</dbReference>
<evidence type="ECO:0000256" key="1">
    <source>
        <dbReference type="ARBA" id="ARBA00022676"/>
    </source>
</evidence>
<dbReference type="Gene3D" id="3.40.50.2000">
    <property type="entry name" value="Glycogen Phosphorylase B"/>
    <property type="match status" value="2"/>
</dbReference>
<evidence type="ECO:0000259" key="3">
    <source>
        <dbReference type="Pfam" id="PF00534"/>
    </source>
</evidence>
<keyword evidence="2 5" id="KW-0808">Transferase</keyword>
<reference evidence="5" key="1">
    <citation type="journal article" date="2012" name="ISME J.">
        <title>Bacteriocyte-associated gammaproteobacterial symbionts of the Adelges nordmannianae/piceae complex (Hemiptera: Adelgidae).</title>
        <authorList>
            <person name="Toenshoff E.R."/>
            <person name="Penz T."/>
            <person name="Narzt T."/>
            <person name="Collingro A."/>
            <person name="Schmitz-Esser S."/>
            <person name="Pfeiffer S."/>
            <person name="Klepal W."/>
            <person name="Wagner M."/>
            <person name="Weinmaier T."/>
            <person name="Rattei T."/>
            <person name="Horn M."/>
        </authorList>
    </citation>
    <scope>NUCLEOTIDE SEQUENCE</scope>
    <source>
        <strain evidence="5">Klausen-Leopoldsdorf</strain>
    </source>
</reference>
<feature type="domain" description="Glycosyltransferase subfamily 4-like N-terminal" evidence="4">
    <location>
        <begin position="17"/>
        <end position="186"/>
    </location>
</feature>
<dbReference type="AlphaFoldDB" id="G3ADR7"/>
<proteinExistence type="predicted"/>
<sequence>MKNFMRILMIIDGLPGGGAEKVLLTLAQGLAQQGHQVSIFSLRAVCDYVLPAGIEYQIIPHDPHSTWKKLRELSYRARALDMAILTAQQSNGVFDVVFSHLHKTDRIVLRSRVISPERIWVCLHTIFSSGYLSHRKGFFHWLKRKKIHALYQNRNIIAVSHGVLDDMLHTFKVKPRHAEVIYNPFDFSAIRRLSEAPCELDGQDYLIHVGRLHKNKRQDRLLRAYADSDIQAPLVILGKGSDIIRGCLQSLAKALKISERVIFKGFDPNPYPYIRHARMLILSSDSEGFGNVLVESLICHTPVVSTRCLGGPVEILHGDLSAGLANLTSDSLAKTMRIIYNNPPLIVSSHLQLYEIETICQQYIALAKIST</sequence>
<organism evidence="5">
    <name type="scientific">Candidatus Steffania adelgidicola str. Klausen-Leopoldsdorf</name>
    <dbReference type="NCBI Taxonomy" id="994478"/>
    <lineage>
        <taxon>Bacteria</taxon>
        <taxon>Pseudomonadati</taxon>
        <taxon>Pseudomonadota</taxon>
        <taxon>Gammaproteobacteria</taxon>
        <taxon>Candidatus Steffania</taxon>
    </lineage>
</organism>
<protein>
    <submittedName>
        <fullName evidence="5">Putative lipopolysaccharide glycosyltransferase</fullName>
        <ecNumber evidence="5">2.4.1.58</ecNumber>
    </submittedName>
</protein>
<dbReference type="Pfam" id="PF00534">
    <property type="entry name" value="Glycos_transf_1"/>
    <property type="match status" value="1"/>
</dbReference>
<dbReference type="InterPro" id="IPR028098">
    <property type="entry name" value="Glyco_trans_4-like_N"/>
</dbReference>
<dbReference type="GO" id="GO:0008919">
    <property type="term" value="F:lipopolysaccharide glucosyltransferase I activity"/>
    <property type="evidence" value="ECO:0007669"/>
    <property type="project" value="UniProtKB-EC"/>
</dbReference>
<dbReference type="PANTHER" id="PTHR12526:SF510">
    <property type="entry name" value="D-INOSITOL 3-PHOSPHATE GLYCOSYLTRANSFERASE"/>
    <property type="match status" value="1"/>
</dbReference>
<dbReference type="CDD" id="cd03811">
    <property type="entry name" value="GT4_GT28_WabH-like"/>
    <property type="match status" value="1"/>
</dbReference>
<dbReference type="SUPFAM" id="SSF53756">
    <property type="entry name" value="UDP-Glycosyltransferase/glycogen phosphorylase"/>
    <property type="match status" value="1"/>
</dbReference>
<dbReference type="EC" id="2.4.1.58" evidence="5"/>
<name>G3ADR7_9GAMM</name>
<evidence type="ECO:0000259" key="4">
    <source>
        <dbReference type="Pfam" id="PF13439"/>
    </source>
</evidence>
<evidence type="ECO:0000256" key="2">
    <source>
        <dbReference type="ARBA" id="ARBA00022679"/>
    </source>
</evidence>
<accession>G3ADR7</accession>
<dbReference type="PANTHER" id="PTHR12526">
    <property type="entry name" value="GLYCOSYLTRANSFERASE"/>
    <property type="match status" value="1"/>
</dbReference>
<dbReference type="InterPro" id="IPR001296">
    <property type="entry name" value="Glyco_trans_1"/>
</dbReference>
<evidence type="ECO:0000313" key="5">
    <source>
        <dbReference type="EMBL" id="CCB84929.1"/>
    </source>
</evidence>
<feature type="domain" description="Glycosyl transferase family 1" evidence="3">
    <location>
        <begin position="201"/>
        <end position="343"/>
    </location>
</feature>
<keyword evidence="1 5" id="KW-0328">Glycosyltransferase</keyword>
<dbReference type="EMBL" id="FR872579">
    <property type="protein sequence ID" value="CCB84929.1"/>
    <property type="molecule type" value="Genomic_DNA"/>
</dbReference>